<keyword evidence="7" id="KW-0028">Amino-acid biosynthesis</keyword>
<keyword evidence="11" id="KW-0012">Acyltransferase</keyword>
<dbReference type="PROSITE" id="PS51731">
    <property type="entry name" value="GNAT_NAGS"/>
    <property type="match status" value="1"/>
</dbReference>
<organism evidence="18 19">
    <name type="scientific">Rhodotorula taiwanensis</name>
    <dbReference type="NCBI Taxonomy" id="741276"/>
    <lineage>
        <taxon>Eukaryota</taxon>
        <taxon>Fungi</taxon>
        <taxon>Dikarya</taxon>
        <taxon>Basidiomycota</taxon>
        <taxon>Pucciniomycotina</taxon>
        <taxon>Microbotryomycetes</taxon>
        <taxon>Sporidiobolales</taxon>
        <taxon>Sporidiobolaceae</taxon>
        <taxon>Rhodotorula</taxon>
    </lineage>
</organism>
<comment type="subcellular location">
    <subcellularLocation>
        <location evidence="2">Mitochondrion</location>
    </subcellularLocation>
</comment>
<evidence type="ECO:0000313" key="18">
    <source>
        <dbReference type="EMBL" id="POY75313.1"/>
    </source>
</evidence>
<dbReference type="STRING" id="741276.A0A2S5BEZ4"/>
<comment type="pathway">
    <text evidence="3">Amino-acid biosynthesis; L-arginine biosynthesis; N(2)-acetyl-L-ornithine from L-glutamate: step 1/4.</text>
</comment>
<comment type="similarity">
    <text evidence="4">Belongs to the acetyltransferase family.</text>
</comment>
<evidence type="ECO:0000256" key="6">
    <source>
        <dbReference type="ARBA" id="ARBA00018802"/>
    </source>
</evidence>
<dbReference type="EC" id="2.3.1.1" evidence="5"/>
<sequence length="690" mass="76708">MSARIFDSAIRQAQVATTSRSATPRTKTPVRWIKTGRKVLAGEVRKRQVEAERQRDLIMSVLEAQPSARDSRFYLRNFDPASRPSSMESSLFAPPKPRRRAGEVDGPAFPLSDQETPTTAYSRAIPTTSPDERTGEAVPSAQTTDPKGKTALASELLSAPASRHTALVKVQGPFSDRQLESIAEGMVYLKKLGLVSIIVMDHQRWTREEERIRRLNLPEEDGRELIVRLREEMKCEAIRLSDALEAKGGAARPLLEGVLCVHGAAFEDTLKPIASTSARPYEKRTEDLFVDSLSAIRNAVQQGEIPVIPPIALDASCFSLCVSANDAMRAIAHGLADAERWTGLRYEADTRLSNDVDLTPVRLMIINREGGLPSHARGGDPHLSINLESEFDYINKTFIWKDTHPNALANLALVRDCLSHLPRTASAVLVSHRSPRSLIANLITNKPAHSPSLAHDLLPRRNMQHQPTIVRRGLPIRVHRNMDDVDLDKMTFLLEESFGKTLNREPFYERLERDLDFCIVAGDYQACAIVTNEVRLDPESGQPLLDPVTGQPEEPIAYLDKFAVLPSLQGDGTVDFLWGALRDESWGLGLLDALNPNVGGLGGQGIPRDLVWRSRANNPVNKWYHDRSTGFFKIPPPPGGAVGFALFWCEVEDRASEFMRDEKEGKRMRSTPEKLTKWAPCIGAIPSCWI</sequence>
<evidence type="ECO:0000256" key="7">
    <source>
        <dbReference type="ARBA" id="ARBA00022605"/>
    </source>
</evidence>
<dbReference type="FunFam" id="3.40.630.30:FF:000070">
    <property type="entry name" value="Acetylglutamate kinase"/>
    <property type="match status" value="1"/>
</dbReference>
<dbReference type="InterPro" id="IPR036393">
    <property type="entry name" value="AceGlu_kinase-like_sf"/>
</dbReference>
<proteinExistence type="inferred from homology"/>
<evidence type="ECO:0000256" key="9">
    <source>
        <dbReference type="ARBA" id="ARBA00022946"/>
    </source>
</evidence>
<dbReference type="GO" id="GO:0005759">
    <property type="term" value="C:mitochondrial matrix"/>
    <property type="evidence" value="ECO:0007669"/>
    <property type="project" value="TreeGrafter"/>
</dbReference>
<evidence type="ECO:0000313" key="19">
    <source>
        <dbReference type="Proteomes" id="UP000237144"/>
    </source>
</evidence>
<dbReference type="OrthoDB" id="5585968at2759"/>
<evidence type="ECO:0000256" key="16">
    <source>
        <dbReference type="SAM" id="MobiDB-lite"/>
    </source>
</evidence>
<evidence type="ECO:0000256" key="12">
    <source>
        <dbReference type="ARBA" id="ARBA00030322"/>
    </source>
</evidence>
<feature type="domain" description="N-acetyltransferase" evidence="17">
    <location>
        <begin position="474"/>
        <end position="672"/>
    </location>
</feature>
<reference evidence="18 19" key="1">
    <citation type="journal article" date="2018" name="Front. Microbiol.">
        <title>Prospects for Fungal Bioremediation of Acidic Radioactive Waste Sites: Characterization and Genome Sequence of Rhodotorula taiwanensis MD1149.</title>
        <authorList>
            <person name="Tkavc R."/>
            <person name="Matrosova V.Y."/>
            <person name="Grichenko O.E."/>
            <person name="Gostincar C."/>
            <person name="Volpe R.P."/>
            <person name="Klimenkova P."/>
            <person name="Gaidamakova E.K."/>
            <person name="Zhou C.E."/>
            <person name="Stewart B.J."/>
            <person name="Lyman M.G."/>
            <person name="Malfatti S.A."/>
            <person name="Rubinfeld B."/>
            <person name="Courtot M."/>
            <person name="Singh J."/>
            <person name="Dalgard C.L."/>
            <person name="Hamilton T."/>
            <person name="Frey K.G."/>
            <person name="Gunde-Cimerman N."/>
            <person name="Dugan L."/>
            <person name="Daly M.J."/>
        </authorList>
    </citation>
    <scope>NUCLEOTIDE SEQUENCE [LARGE SCALE GENOMIC DNA]</scope>
    <source>
        <strain evidence="18 19">MD1149</strain>
    </source>
</reference>
<dbReference type="PANTHER" id="PTHR23342:SF4">
    <property type="entry name" value="AMINO-ACID ACETYLTRANSFERASE, MITOCHONDRIAL"/>
    <property type="match status" value="1"/>
</dbReference>
<keyword evidence="10" id="KW-0496">Mitochondrion</keyword>
<dbReference type="Gene3D" id="3.40.1160.10">
    <property type="entry name" value="Acetylglutamate kinase-like"/>
    <property type="match status" value="1"/>
</dbReference>
<comment type="caution">
    <text evidence="18">The sequence shown here is derived from an EMBL/GenBank/DDBJ whole genome shotgun (WGS) entry which is preliminary data.</text>
</comment>
<dbReference type="Gene3D" id="3.40.630.30">
    <property type="match status" value="1"/>
</dbReference>
<dbReference type="EMBL" id="PJQD01000018">
    <property type="protein sequence ID" value="POY75313.1"/>
    <property type="molecule type" value="Genomic_DNA"/>
</dbReference>
<evidence type="ECO:0000256" key="2">
    <source>
        <dbReference type="ARBA" id="ARBA00004173"/>
    </source>
</evidence>
<evidence type="ECO:0000256" key="8">
    <source>
        <dbReference type="ARBA" id="ARBA00022679"/>
    </source>
</evidence>
<dbReference type="InterPro" id="IPR006855">
    <property type="entry name" value="Vertebrate-like_GNAT_dom"/>
</dbReference>
<dbReference type="GO" id="GO:0006526">
    <property type="term" value="P:L-arginine biosynthetic process"/>
    <property type="evidence" value="ECO:0007669"/>
    <property type="project" value="UniProtKB-UniPathway"/>
</dbReference>
<dbReference type="Pfam" id="PF04768">
    <property type="entry name" value="NAT"/>
    <property type="match status" value="2"/>
</dbReference>
<evidence type="ECO:0000256" key="5">
    <source>
        <dbReference type="ARBA" id="ARBA00012697"/>
    </source>
</evidence>
<protein>
    <recommendedName>
        <fullName evidence="6">Amino-acid acetyltransferase, mitochondrial</fullName>
        <ecNumber evidence="5">2.3.1.1</ecNumber>
    </recommendedName>
    <alternativeName>
        <fullName evidence="12">Arginine-requiring protein 2</fullName>
    </alternativeName>
    <alternativeName>
        <fullName evidence="13">Glutamate N-acetyltransferase</fullName>
    </alternativeName>
    <alternativeName>
        <fullName evidence="14">N-acetylglutamate synthase</fullName>
    </alternativeName>
</protein>
<keyword evidence="9" id="KW-0809">Transit peptide</keyword>
<feature type="region of interest" description="Disordered" evidence="16">
    <location>
        <begin position="80"/>
        <end position="147"/>
    </location>
</feature>
<keyword evidence="8" id="KW-0808">Transferase</keyword>
<evidence type="ECO:0000256" key="1">
    <source>
        <dbReference type="ARBA" id="ARBA00002294"/>
    </source>
</evidence>
<evidence type="ECO:0000256" key="14">
    <source>
        <dbReference type="ARBA" id="ARBA00033251"/>
    </source>
</evidence>
<comment type="catalytic activity">
    <reaction evidence="15">
        <text>L-glutamate + acetyl-CoA = N-acetyl-L-glutamate + CoA + H(+)</text>
        <dbReference type="Rhea" id="RHEA:24292"/>
        <dbReference type="ChEBI" id="CHEBI:15378"/>
        <dbReference type="ChEBI" id="CHEBI:29985"/>
        <dbReference type="ChEBI" id="CHEBI:44337"/>
        <dbReference type="ChEBI" id="CHEBI:57287"/>
        <dbReference type="ChEBI" id="CHEBI:57288"/>
        <dbReference type="EC" id="2.3.1.1"/>
    </reaction>
</comment>
<accession>A0A2S5BEZ4</accession>
<dbReference type="AlphaFoldDB" id="A0A2S5BEZ4"/>
<dbReference type="Proteomes" id="UP000237144">
    <property type="component" value="Unassembled WGS sequence"/>
</dbReference>
<dbReference type="GO" id="GO:0006592">
    <property type="term" value="P:ornithine biosynthetic process"/>
    <property type="evidence" value="ECO:0007669"/>
    <property type="project" value="TreeGrafter"/>
</dbReference>
<evidence type="ECO:0000259" key="17">
    <source>
        <dbReference type="PROSITE" id="PS51731"/>
    </source>
</evidence>
<evidence type="ECO:0000256" key="15">
    <source>
        <dbReference type="ARBA" id="ARBA00048372"/>
    </source>
</evidence>
<keyword evidence="19" id="KW-1185">Reference proteome</keyword>
<dbReference type="UniPathway" id="UPA00068"/>
<evidence type="ECO:0000256" key="3">
    <source>
        <dbReference type="ARBA" id="ARBA00004925"/>
    </source>
</evidence>
<dbReference type="PANTHER" id="PTHR23342">
    <property type="entry name" value="N-ACETYLGLUTAMATE SYNTHASE"/>
    <property type="match status" value="1"/>
</dbReference>
<comment type="function">
    <text evidence="1">N-acetylglutamate synthase involved in arginine biosynthesis.</text>
</comment>
<evidence type="ECO:0000256" key="4">
    <source>
        <dbReference type="ARBA" id="ARBA00008694"/>
    </source>
</evidence>
<feature type="compositionally biased region" description="Polar residues" evidence="16">
    <location>
        <begin position="113"/>
        <end position="129"/>
    </location>
</feature>
<gene>
    <name evidence="18" type="ORF">BMF94_1684</name>
</gene>
<evidence type="ECO:0000256" key="10">
    <source>
        <dbReference type="ARBA" id="ARBA00023128"/>
    </source>
</evidence>
<name>A0A2S5BEZ4_9BASI</name>
<evidence type="ECO:0000256" key="11">
    <source>
        <dbReference type="ARBA" id="ARBA00023315"/>
    </source>
</evidence>
<dbReference type="GO" id="GO:0004042">
    <property type="term" value="F:L-glutamate N-acetyltransferase activity"/>
    <property type="evidence" value="ECO:0007669"/>
    <property type="project" value="TreeGrafter"/>
</dbReference>
<evidence type="ECO:0000256" key="13">
    <source>
        <dbReference type="ARBA" id="ARBA00030346"/>
    </source>
</evidence>